<sequence>MCFWTRPGPARSVELVEPVEPIEPDPSLKTGQANTLTRFTSSPVLTRWCPLNPLKPPNPSNSPS</sequence>
<comment type="caution">
    <text evidence="1">The sequence shown here is derived from an EMBL/GenBank/DDBJ whole genome shotgun (WGS) entry which is preliminary data.</text>
</comment>
<evidence type="ECO:0000313" key="2">
    <source>
        <dbReference type="Proteomes" id="UP001054252"/>
    </source>
</evidence>
<accession>A0AAV5KJI6</accession>
<proteinExistence type="predicted"/>
<dbReference type="AlphaFoldDB" id="A0AAV5KJI6"/>
<dbReference type="Proteomes" id="UP001054252">
    <property type="component" value="Unassembled WGS sequence"/>
</dbReference>
<evidence type="ECO:0000313" key="1">
    <source>
        <dbReference type="EMBL" id="GKV24777.1"/>
    </source>
</evidence>
<dbReference type="EMBL" id="BPVZ01000066">
    <property type="protein sequence ID" value="GKV24777.1"/>
    <property type="molecule type" value="Genomic_DNA"/>
</dbReference>
<name>A0AAV5KJI6_9ROSI</name>
<gene>
    <name evidence="1" type="ORF">SLEP1_g34346</name>
</gene>
<keyword evidence="2" id="KW-1185">Reference proteome</keyword>
<protein>
    <submittedName>
        <fullName evidence="1">Uncharacterized protein</fullName>
    </submittedName>
</protein>
<reference evidence="1 2" key="1">
    <citation type="journal article" date="2021" name="Commun. Biol.">
        <title>The genome of Shorea leprosula (Dipterocarpaceae) highlights the ecological relevance of drought in aseasonal tropical rainforests.</title>
        <authorList>
            <person name="Ng K.K.S."/>
            <person name="Kobayashi M.J."/>
            <person name="Fawcett J.A."/>
            <person name="Hatakeyama M."/>
            <person name="Paape T."/>
            <person name="Ng C.H."/>
            <person name="Ang C.C."/>
            <person name="Tnah L.H."/>
            <person name="Lee C.T."/>
            <person name="Nishiyama T."/>
            <person name="Sese J."/>
            <person name="O'Brien M.J."/>
            <person name="Copetti D."/>
            <person name="Mohd Noor M.I."/>
            <person name="Ong R.C."/>
            <person name="Putra M."/>
            <person name="Sireger I.Z."/>
            <person name="Indrioko S."/>
            <person name="Kosugi Y."/>
            <person name="Izuno A."/>
            <person name="Isagi Y."/>
            <person name="Lee S.L."/>
            <person name="Shimizu K.K."/>
        </authorList>
    </citation>
    <scope>NUCLEOTIDE SEQUENCE [LARGE SCALE GENOMIC DNA]</scope>
    <source>
        <strain evidence="1">214</strain>
    </source>
</reference>
<organism evidence="1 2">
    <name type="scientific">Rubroshorea leprosula</name>
    <dbReference type="NCBI Taxonomy" id="152421"/>
    <lineage>
        <taxon>Eukaryota</taxon>
        <taxon>Viridiplantae</taxon>
        <taxon>Streptophyta</taxon>
        <taxon>Embryophyta</taxon>
        <taxon>Tracheophyta</taxon>
        <taxon>Spermatophyta</taxon>
        <taxon>Magnoliopsida</taxon>
        <taxon>eudicotyledons</taxon>
        <taxon>Gunneridae</taxon>
        <taxon>Pentapetalae</taxon>
        <taxon>rosids</taxon>
        <taxon>malvids</taxon>
        <taxon>Malvales</taxon>
        <taxon>Dipterocarpaceae</taxon>
        <taxon>Rubroshorea</taxon>
    </lineage>
</organism>